<keyword evidence="4 5" id="KW-0472">Membrane</keyword>
<evidence type="ECO:0000256" key="3">
    <source>
        <dbReference type="ARBA" id="ARBA00022989"/>
    </source>
</evidence>
<dbReference type="Pfam" id="PF01124">
    <property type="entry name" value="MAPEG"/>
    <property type="match status" value="1"/>
</dbReference>
<dbReference type="AlphaFoldDB" id="A0A9X4NNL0"/>
<name>A0A9X4NNL0_9BURK</name>
<keyword evidence="3 5" id="KW-1133">Transmembrane helix</keyword>
<dbReference type="GO" id="GO:0016020">
    <property type="term" value="C:membrane"/>
    <property type="evidence" value="ECO:0007669"/>
    <property type="project" value="UniProtKB-SubCell"/>
</dbReference>
<dbReference type="InterPro" id="IPR023352">
    <property type="entry name" value="MAPEG-like_dom_sf"/>
</dbReference>
<dbReference type="InterPro" id="IPR001129">
    <property type="entry name" value="Membr-assoc_MAPEG"/>
</dbReference>
<evidence type="ECO:0000256" key="1">
    <source>
        <dbReference type="ARBA" id="ARBA00004370"/>
    </source>
</evidence>
<evidence type="ECO:0000256" key="2">
    <source>
        <dbReference type="ARBA" id="ARBA00022692"/>
    </source>
</evidence>
<sequence length="140" mass="14976">MTVTLQALLGFIAWTLCLLVLMEGIRSWLVLSGAVPANGFNPENSNLSPFMQRLARAHANCLEGLPIFGGLMLIATVADRSAVTDPLAWALLAARVVQSLIHLASTSPAAVTARFTAFGVQMGIAVYWVFRLALPLLDPT</sequence>
<reference evidence="6" key="1">
    <citation type="submission" date="2013-01" db="EMBL/GenBank/DDBJ databases">
        <title>Genome draft of Hydrogenophaga taeniospiralis 2K1.</title>
        <authorList>
            <person name="Gomila M."/>
            <person name="Lalucat J."/>
        </authorList>
    </citation>
    <scope>NUCLEOTIDE SEQUENCE</scope>
    <source>
        <strain evidence="6">CCUG 15921</strain>
    </source>
</reference>
<evidence type="ECO:0000313" key="6">
    <source>
        <dbReference type="EMBL" id="MDG5974452.1"/>
    </source>
</evidence>
<dbReference type="EMBL" id="AOGK01000003">
    <property type="protein sequence ID" value="MDG5974452.1"/>
    <property type="molecule type" value="Genomic_DNA"/>
</dbReference>
<dbReference type="Gene3D" id="1.20.120.550">
    <property type="entry name" value="Membrane associated eicosanoid/glutathione metabolism-like domain"/>
    <property type="match status" value="1"/>
</dbReference>
<feature type="transmembrane region" description="Helical" evidence="5">
    <location>
        <begin position="111"/>
        <end position="130"/>
    </location>
</feature>
<evidence type="ECO:0000313" key="7">
    <source>
        <dbReference type="Proteomes" id="UP001152876"/>
    </source>
</evidence>
<comment type="subcellular location">
    <subcellularLocation>
        <location evidence="1">Membrane</location>
    </subcellularLocation>
</comment>
<dbReference type="OrthoDB" id="343936at2"/>
<keyword evidence="2 5" id="KW-0812">Transmembrane</keyword>
<evidence type="ECO:0000256" key="5">
    <source>
        <dbReference type="SAM" id="Phobius"/>
    </source>
</evidence>
<proteinExistence type="predicted"/>
<keyword evidence="7" id="KW-1185">Reference proteome</keyword>
<gene>
    <name evidence="6" type="ORF">H010_04257</name>
</gene>
<protein>
    <recommendedName>
        <fullName evidence="8">MAPEG family protein</fullName>
    </recommendedName>
</protein>
<accession>A0A9X4NNL0</accession>
<evidence type="ECO:0000256" key="4">
    <source>
        <dbReference type="ARBA" id="ARBA00023136"/>
    </source>
</evidence>
<evidence type="ECO:0008006" key="8">
    <source>
        <dbReference type="Google" id="ProtNLM"/>
    </source>
</evidence>
<dbReference type="Proteomes" id="UP001152876">
    <property type="component" value="Unassembled WGS sequence"/>
</dbReference>
<dbReference type="RefSeq" id="WP_068173194.1">
    <property type="nucleotide sequence ID" value="NZ_AOGK01000003.1"/>
</dbReference>
<comment type="caution">
    <text evidence="6">The sequence shown here is derived from an EMBL/GenBank/DDBJ whole genome shotgun (WGS) entry which is preliminary data.</text>
</comment>
<dbReference type="SUPFAM" id="SSF161084">
    <property type="entry name" value="MAPEG domain-like"/>
    <property type="match status" value="1"/>
</dbReference>
<organism evidence="6 7">
    <name type="scientific">Hydrogenophaga taeniospiralis CCUG 15921</name>
    <dbReference type="NCBI Taxonomy" id="1281780"/>
    <lineage>
        <taxon>Bacteria</taxon>
        <taxon>Pseudomonadati</taxon>
        <taxon>Pseudomonadota</taxon>
        <taxon>Betaproteobacteria</taxon>
        <taxon>Burkholderiales</taxon>
        <taxon>Comamonadaceae</taxon>
        <taxon>Hydrogenophaga</taxon>
    </lineage>
</organism>